<dbReference type="PANTHER" id="PTHR46082:SF6">
    <property type="entry name" value="AAA+ ATPASE DOMAIN-CONTAINING PROTEIN-RELATED"/>
    <property type="match status" value="1"/>
</dbReference>
<feature type="short sequence motif" description="DGA/G" evidence="2">
    <location>
        <begin position="217"/>
        <end position="219"/>
    </location>
</feature>
<keyword evidence="6" id="KW-1185">Reference proteome</keyword>
<dbReference type="Gene3D" id="3.40.50.300">
    <property type="entry name" value="P-loop containing nucleotide triphosphate hydrolases"/>
    <property type="match status" value="1"/>
</dbReference>
<feature type="active site" description="Proton acceptor" evidence="2">
    <location>
        <position position="217"/>
    </location>
</feature>
<dbReference type="PANTHER" id="PTHR46082">
    <property type="entry name" value="ATP/GTP-BINDING PROTEIN-RELATED"/>
    <property type="match status" value="1"/>
</dbReference>
<feature type="active site" description="Nucleophile" evidence="2">
    <location>
        <position position="71"/>
    </location>
</feature>
<dbReference type="GO" id="GO:0043531">
    <property type="term" value="F:ADP binding"/>
    <property type="evidence" value="ECO:0007669"/>
    <property type="project" value="InterPro"/>
</dbReference>
<evidence type="ECO:0000256" key="2">
    <source>
        <dbReference type="PROSITE-ProRule" id="PRU01161"/>
    </source>
</evidence>
<dbReference type="GO" id="GO:0016042">
    <property type="term" value="P:lipid catabolic process"/>
    <property type="evidence" value="ECO:0007669"/>
    <property type="project" value="UniProtKB-UniRule"/>
</dbReference>
<dbReference type="Gene3D" id="3.40.1090.10">
    <property type="entry name" value="Cytosolic phospholipase A2 catalytic domain"/>
    <property type="match status" value="1"/>
</dbReference>
<keyword evidence="2" id="KW-0442">Lipid degradation</keyword>
<dbReference type="Pfam" id="PF13424">
    <property type="entry name" value="TPR_12"/>
    <property type="match status" value="6"/>
</dbReference>
<evidence type="ECO:0000256" key="3">
    <source>
        <dbReference type="SAM" id="MobiDB-lite"/>
    </source>
</evidence>
<dbReference type="Pfam" id="PF00931">
    <property type="entry name" value="NB-ARC"/>
    <property type="match status" value="1"/>
</dbReference>
<feature type="short sequence motif" description="GXGXXG" evidence="2">
    <location>
        <begin position="27"/>
        <end position="32"/>
    </location>
</feature>
<dbReference type="InterPro" id="IPR027417">
    <property type="entry name" value="P-loop_NTPase"/>
</dbReference>
<dbReference type="GO" id="GO:0016787">
    <property type="term" value="F:hydrolase activity"/>
    <property type="evidence" value="ECO:0007669"/>
    <property type="project" value="UniProtKB-UniRule"/>
</dbReference>
<dbReference type="SUPFAM" id="SSF52151">
    <property type="entry name" value="FabD/lysophospholipase-like"/>
    <property type="match status" value="2"/>
</dbReference>
<dbReference type="Pfam" id="PF01734">
    <property type="entry name" value="Patatin"/>
    <property type="match status" value="1"/>
</dbReference>
<dbReference type="InterPro" id="IPR053137">
    <property type="entry name" value="NLR-like"/>
</dbReference>
<keyword evidence="2" id="KW-0378">Hydrolase</keyword>
<dbReference type="InterPro" id="IPR002182">
    <property type="entry name" value="NB-ARC"/>
</dbReference>
<feature type="compositionally biased region" description="Basic and acidic residues" evidence="3">
    <location>
        <begin position="1842"/>
        <end position="1859"/>
    </location>
</feature>
<feature type="region of interest" description="Disordered" evidence="3">
    <location>
        <begin position="1813"/>
        <end position="1859"/>
    </location>
</feature>
<dbReference type="InterPro" id="IPR019734">
    <property type="entry name" value="TPR_rpt"/>
</dbReference>
<feature type="short sequence motif" description="GXSXG" evidence="2">
    <location>
        <begin position="69"/>
        <end position="73"/>
    </location>
</feature>
<dbReference type="CDD" id="cd07216">
    <property type="entry name" value="Pat17_PNPLA8_PNPLA9_like3"/>
    <property type="match status" value="1"/>
</dbReference>
<dbReference type="InterPro" id="IPR011990">
    <property type="entry name" value="TPR-like_helical_dom_sf"/>
</dbReference>
<name>A0A1W5CUW0_9LECA</name>
<accession>A0A1W5CUW0</accession>
<dbReference type="SUPFAM" id="SSF48452">
    <property type="entry name" value="TPR-like"/>
    <property type="match status" value="7"/>
</dbReference>
<dbReference type="EMBL" id="FWEW01000357">
    <property type="protein sequence ID" value="SLM34611.1"/>
    <property type="molecule type" value="Genomic_DNA"/>
</dbReference>
<dbReference type="GO" id="GO:0046486">
    <property type="term" value="P:glycerolipid metabolic process"/>
    <property type="evidence" value="ECO:0007669"/>
    <property type="project" value="UniProtKB-ARBA"/>
</dbReference>
<reference evidence="6" key="1">
    <citation type="submission" date="2017-03" db="EMBL/GenBank/DDBJ databases">
        <authorList>
            <person name="Sharma R."/>
            <person name="Thines M."/>
        </authorList>
    </citation>
    <scope>NUCLEOTIDE SEQUENCE [LARGE SCALE GENOMIC DNA]</scope>
</reference>
<evidence type="ECO:0000313" key="6">
    <source>
        <dbReference type="Proteomes" id="UP000192927"/>
    </source>
</evidence>
<proteinExistence type="predicted"/>
<dbReference type="Pfam" id="PF13374">
    <property type="entry name" value="TPR_10"/>
    <property type="match status" value="9"/>
</dbReference>
<feature type="compositionally biased region" description="Low complexity" evidence="3">
    <location>
        <begin position="1826"/>
        <end position="1837"/>
    </location>
</feature>
<dbReference type="Gene3D" id="1.25.40.10">
    <property type="entry name" value="Tetratricopeptide repeat domain"/>
    <property type="match status" value="7"/>
</dbReference>
<dbReference type="PROSITE" id="PS51635">
    <property type="entry name" value="PNPLA"/>
    <property type="match status" value="1"/>
</dbReference>
<evidence type="ECO:0000256" key="1">
    <source>
        <dbReference type="ARBA" id="ARBA00023098"/>
    </source>
</evidence>
<dbReference type="SUPFAM" id="SSF52540">
    <property type="entry name" value="P-loop containing nucleoside triphosphate hydrolases"/>
    <property type="match status" value="1"/>
</dbReference>
<dbReference type="InterPro" id="IPR002641">
    <property type="entry name" value="PNPLA_dom"/>
</dbReference>
<evidence type="ECO:0000313" key="5">
    <source>
        <dbReference type="EMBL" id="SLM34611.1"/>
    </source>
</evidence>
<dbReference type="SMART" id="SM00028">
    <property type="entry name" value="TPR"/>
    <property type="match status" value="18"/>
</dbReference>
<dbReference type="InterPro" id="IPR016035">
    <property type="entry name" value="Acyl_Trfase/lysoPLipase"/>
</dbReference>
<dbReference type="Proteomes" id="UP000192927">
    <property type="component" value="Unassembled WGS sequence"/>
</dbReference>
<feature type="domain" description="PNPLA" evidence="4">
    <location>
        <begin position="23"/>
        <end position="230"/>
    </location>
</feature>
<dbReference type="PRINTS" id="PR00381">
    <property type="entry name" value="KINESINLIGHT"/>
</dbReference>
<keyword evidence="1 2" id="KW-0443">Lipid metabolism</keyword>
<organism evidence="5 6">
    <name type="scientific">Lasallia pustulata</name>
    <dbReference type="NCBI Taxonomy" id="136370"/>
    <lineage>
        <taxon>Eukaryota</taxon>
        <taxon>Fungi</taxon>
        <taxon>Dikarya</taxon>
        <taxon>Ascomycota</taxon>
        <taxon>Pezizomycotina</taxon>
        <taxon>Lecanoromycetes</taxon>
        <taxon>OSLEUM clade</taxon>
        <taxon>Umbilicariomycetidae</taxon>
        <taxon>Umbilicariales</taxon>
        <taxon>Umbilicariaceae</taxon>
        <taxon>Lasallia</taxon>
    </lineage>
</organism>
<evidence type="ECO:0000259" key="4">
    <source>
        <dbReference type="PROSITE" id="PS51635"/>
    </source>
</evidence>
<protein>
    <submittedName>
        <fullName evidence="5">Kinesin light chain</fullName>
    </submittedName>
</protein>
<sequence>MEPALSMGRTTGGDLQTEGLCLLSLDGGGVRGLSALYILQGLMIRVNKLRKARGEPAVKPFEVFDLIGGTSTGGLIAIMLGRLQMDVDECIETYKCLLETIFKSKSLIPVTIKGKTKARFDSNILRQSIEDIIRKHIDTGRDPATEPLNNGQVKDCKVFVCATRHEAANRTLARLRSYEATRLGIGDRATINGAALATSAATTFFDPVTIGTRTYADGAFGVNNPVEEVLAEAKDIWSPKKDNVGELVKCFVSIGTGVPGMTPIASGAWKLMSQTLVEISTETEKTAENFRRRHALATSAATTFFDPVTIGTRTYADGAFGVNNPVEEVLAEAKDIWSPKKDNVGELVKCFVSIGTGVPGMTPIASGAWKLMSQTLVEISTETEKTAENFRRRHGEMFKEKRVFRFNVQKGLEQIGLEEYEKQGIIETATDLYMESEDHVVAVEDCAENLQAKKSPIGDPEVPRDNIHSSIHDISQGTFKARPRPSPKFTGRKMYLDRLESFFFTKTSPRHANRIFLLHGMGGAGKTQICLKFAEDHQDQFRRILWVDSSNEETIKQSLKNIANHPDAKSSRVQGTPEAALYWLSITDKWLLIFDNADGEPDIIEENLPSGTGGHVLVTSRNINMRRIVSEESYLEINEMERDDAILLLLKAAYLTKPFEKDEAAASAIVDELGCLALAVDQAGAYIGSGFCTINAYLEAFSRHRNELLSQSSSFKGASKYGLAVYATWNISYEAIQRKQSRALNPREATAAENATILLHIFSFFHYGNIMEETFKRAAELAEARHAEYQDAPMSRLPWTGRDLPGDLLELDNDRKWDPLLFRNSIQILLSLSLIKRDTSGETYSIHPLVHSWSRDRMTDSAVMKWAASANAILAGSVDSGGSESSHTYRRKLVPHINAYYQFVKASQVATLSKDDECAMYGKAFQENGNWDRAEVFYKSAVEMRTKLLGTEHSDTLSSMRNLALTYSFQGLWKEAEKLGAQVLEIRKRVLGAEHPDTLISISDLASTYSDQGLWKEAKKLEVQVLEIRKRVLGAEHPDTLISISDLASTYSDQGLWKEAEKLEVQVLEIRKRVLGAEHPDTLISMRNLALTCSRQGLWKEAEKLEVQVLEISKRVLGAEHPDTLSSMGNLALTYSYQGLWKEAEKLDVQVLEIRKRVLGAEHPDTLSSMSNLASTYLDQGLWKEAGKLGVQVLEIKKRVLGAEHPDTLTSMGNLGSTYSRQGLQKEAEKLGVQVLEIRKRVLGAEHPDTLTSMGNLGSTYSRQGLQKEAEKLEVQVLEIRKRVLGAEHPDTLISMSNLASTYSSQGLWKEADKLGVQVLEIRKRVLGAEHPHTLASMSILASTYSHQGLWKEAEKLEVQVLEISKRVLGAEHPDTLSSMGNLALTYSYQGLWKEAEKLDVQVLEIRKRVLGAEHPDTLSSMSNLASTYLDQGLWKEAGKLGVQVLEIKKRVLGAEHPDTLTSMGNLGSTYSRQGLQKEAEKLGVQVLEIRKRVLGAEHPDTLTSMGNLASTYSRQGLWKEAEKLEVQVLEIRKRVLGAEHPDTLASMNNLAFTYYRSSRCDEAIEMMKNVVNLRTKVLEIRKRVLGAEHPDTLSSMSNLASTYLDQGLWKEAGKLGVQVLEIKKRVLGAEHPDTLTSMGNLGSTYSRQGLQKEAEKLGVQVLEIRKRVLGAEHPDTLTSMGNLGSTYSRQGLQKEAENLGVQVLEIRKRVLGAEHPDTLISMGNLALTYSRQGLWKEAEKLEVQVLEIRKRVLGAEHPDTLASMNNLAFTYYRSSRCDEAIEMMKNVVNLRTKVIGADHPDTLASLEGLNYMSRTTAPPPRHSDTTATDEASSAETQGLERQMEGRITSQREPKKALKDRGWIRRLKRVLVP</sequence>